<comment type="similarity">
    <text evidence="1">Belongs to the carbohydrate kinase PfkB family.</text>
</comment>
<evidence type="ECO:0000256" key="3">
    <source>
        <dbReference type="ARBA" id="ARBA00022777"/>
    </source>
</evidence>
<protein>
    <recommendedName>
        <fullName evidence="4">Carbohydrate kinase PfkB domain-containing protein</fullName>
    </recommendedName>
</protein>
<dbReference type="PANTHER" id="PTHR43085">
    <property type="entry name" value="HEXOKINASE FAMILY MEMBER"/>
    <property type="match status" value="1"/>
</dbReference>
<sequence length="314" mass="33933">MTETPKKMLAIGEAMLELAPVEGGTFRLGYAGDTFNTLWHAAQLLGPRARAGFVTRIGEDRLSDRFLAEMAADGLELAGVQRDPEREMGLYMIELEGTERSFHYWRQHSAARRLADDPDLLDQALSSANFVHVSGITLAILSPEARDTLFDAVANAREAGARISFDPNYRPRLWASPSEARDTITRMLAHTDIALPSFDDEAALWGDANPELTLERLRRHGLAEIAVKDGARPVWHLAEGHTGRCDTPVLTELRDTTGAGDAFNAGYLAARLLGHPVEDAIGWGQSVGGAVLGEPGARLSKASARTLAASLAGL</sequence>
<dbReference type="PANTHER" id="PTHR43085:SF15">
    <property type="entry name" value="2-DEHYDRO-3-DEOXYGLUCONOKINASE"/>
    <property type="match status" value="1"/>
</dbReference>
<dbReference type="EMBL" id="CP019437">
    <property type="protein sequence ID" value="AQS49056.1"/>
    <property type="molecule type" value="Genomic_DNA"/>
</dbReference>
<evidence type="ECO:0000313" key="5">
    <source>
        <dbReference type="EMBL" id="AQS49056.1"/>
    </source>
</evidence>
<evidence type="ECO:0000256" key="1">
    <source>
        <dbReference type="ARBA" id="ARBA00010688"/>
    </source>
</evidence>
<proteinExistence type="inferred from homology"/>
<dbReference type="Pfam" id="PF00294">
    <property type="entry name" value="PfkB"/>
    <property type="match status" value="1"/>
</dbReference>
<name>A0ABN4X9C2_9RHOB</name>
<evidence type="ECO:0000256" key="2">
    <source>
        <dbReference type="ARBA" id="ARBA00022679"/>
    </source>
</evidence>
<keyword evidence="6" id="KW-1185">Reference proteome</keyword>
<evidence type="ECO:0000259" key="4">
    <source>
        <dbReference type="Pfam" id="PF00294"/>
    </source>
</evidence>
<dbReference type="InterPro" id="IPR029056">
    <property type="entry name" value="Ribokinase-like"/>
</dbReference>
<dbReference type="Proteomes" id="UP000185622">
    <property type="component" value="Chromosome"/>
</dbReference>
<dbReference type="RefSeq" id="WP_075774243.1">
    <property type="nucleotide sequence ID" value="NZ_CP019437.1"/>
</dbReference>
<dbReference type="PROSITE" id="PS00584">
    <property type="entry name" value="PFKB_KINASES_2"/>
    <property type="match status" value="1"/>
</dbReference>
<dbReference type="CDD" id="cd01166">
    <property type="entry name" value="KdgK"/>
    <property type="match status" value="1"/>
</dbReference>
<evidence type="ECO:0000313" key="6">
    <source>
        <dbReference type="Proteomes" id="UP000185622"/>
    </source>
</evidence>
<dbReference type="SUPFAM" id="SSF53613">
    <property type="entry name" value="Ribokinase-like"/>
    <property type="match status" value="1"/>
</dbReference>
<keyword evidence="3" id="KW-0418">Kinase</keyword>
<reference evidence="5 6" key="1">
    <citation type="submission" date="2017-01" db="EMBL/GenBank/DDBJ databases">
        <title>The complete genome sequence of a sulfur-oxidizing marine bacterium Thioclava sp. 25B10_4T.</title>
        <authorList>
            <person name="Liu Y."/>
            <person name="Lai Q."/>
            <person name="Shao Z."/>
        </authorList>
    </citation>
    <scope>NUCLEOTIDE SEQUENCE [LARGE SCALE GENOMIC DNA]</scope>
    <source>
        <strain evidence="5 6">25B10_4</strain>
    </source>
</reference>
<dbReference type="Gene3D" id="3.40.1190.20">
    <property type="match status" value="1"/>
</dbReference>
<dbReference type="InterPro" id="IPR002173">
    <property type="entry name" value="Carboh/pur_kinase_PfkB_CS"/>
</dbReference>
<accession>A0ABN4X9C2</accession>
<keyword evidence="2" id="KW-0808">Transferase</keyword>
<feature type="domain" description="Carbohydrate kinase PfkB" evidence="4">
    <location>
        <begin position="8"/>
        <end position="300"/>
    </location>
</feature>
<gene>
    <name evidence="5" type="ORF">BMG03_15620</name>
</gene>
<dbReference type="InterPro" id="IPR050306">
    <property type="entry name" value="PfkB_Carbo_kinase"/>
</dbReference>
<dbReference type="InterPro" id="IPR011611">
    <property type="entry name" value="PfkB_dom"/>
</dbReference>
<organism evidence="5 6">
    <name type="scientific">Thioclava nitratireducens</name>
    <dbReference type="NCBI Taxonomy" id="1915078"/>
    <lineage>
        <taxon>Bacteria</taxon>
        <taxon>Pseudomonadati</taxon>
        <taxon>Pseudomonadota</taxon>
        <taxon>Alphaproteobacteria</taxon>
        <taxon>Rhodobacterales</taxon>
        <taxon>Paracoccaceae</taxon>
        <taxon>Thioclava</taxon>
    </lineage>
</organism>